<dbReference type="GO" id="GO:0019005">
    <property type="term" value="C:SCF ubiquitin ligase complex"/>
    <property type="evidence" value="ECO:0007669"/>
    <property type="project" value="TreeGrafter"/>
</dbReference>
<dbReference type="VEuPathDB" id="VectorBase:LDEU008373"/>
<dbReference type="PROSITE" id="PS50181">
    <property type="entry name" value="FBOX"/>
    <property type="match status" value="1"/>
</dbReference>
<dbReference type="SUPFAM" id="SSF52047">
    <property type="entry name" value="RNI-like"/>
    <property type="match status" value="1"/>
</dbReference>
<keyword evidence="3" id="KW-1185">Reference proteome</keyword>
<dbReference type="InterPro" id="IPR036047">
    <property type="entry name" value="F-box-like_dom_sf"/>
</dbReference>
<dbReference type="AlphaFoldDB" id="A0A443S832"/>
<dbReference type="PANTHER" id="PTHR13318">
    <property type="entry name" value="PARTNER OF PAIRED, ISOFORM B-RELATED"/>
    <property type="match status" value="1"/>
</dbReference>
<name>A0A443S832_9ACAR</name>
<comment type="caution">
    <text evidence="2">The sequence shown here is derived from an EMBL/GenBank/DDBJ whole genome shotgun (WGS) entry which is preliminary data.</text>
</comment>
<dbReference type="SMART" id="SM00256">
    <property type="entry name" value="FBOX"/>
    <property type="match status" value="1"/>
</dbReference>
<gene>
    <name evidence="2" type="ORF">B4U80_13337</name>
</gene>
<dbReference type="CDD" id="cd09917">
    <property type="entry name" value="F-box_SF"/>
    <property type="match status" value="1"/>
</dbReference>
<evidence type="ECO:0000313" key="3">
    <source>
        <dbReference type="Proteomes" id="UP000288716"/>
    </source>
</evidence>
<evidence type="ECO:0000313" key="2">
    <source>
        <dbReference type="EMBL" id="RWS23667.1"/>
    </source>
</evidence>
<feature type="domain" description="F-box" evidence="1">
    <location>
        <begin position="3"/>
        <end position="51"/>
    </location>
</feature>
<dbReference type="OrthoDB" id="10257471at2759"/>
<protein>
    <recommendedName>
        <fullName evidence="1">F-box domain-containing protein</fullName>
    </recommendedName>
</protein>
<accession>A0A443S832</accession>
<dbReference type="Gene3D" id="3.80.10.10">
    <property type="entry name" value="Ribonuclease Inhibitor"/>
    <property type="match status" value="1"/>
</dbReference>
<sequence length="452" mass="52626">MNSKFYNTLPAEIWCEVFKHLSVKDKTSTGKVCKKWHQLNELDEIMFYGRVQFCYSFPFEALDEKKAIEASSWEQIVHIVNSFSRVKQISFLGDFKLKSEETIEKLRSTLTNVQSLKLYRCSIDSSHFLRLTEHLKTLKQVSFIHSTKAADTLNTLLSSNAAINSLTITGFKNAKLMPFDQRLKAFKHSLTITGDLFDILCALKKSSAESLETMFIANVFPSKCVDVICTFKNLKDLRISFYWFSDINWQSMFVFENLEILVVYPFGNKVHDVSFITKNRKLKVLALGFLLKITDSMIAELCDQCTDLRTLIIRNSIHLTNACFKHLIKFKKLEQLQLIDGIHISDETMASFVKQCNSAFRVLRFDGRVNEATVEALKATAETNCNEIHWAHLKCEKITLGKKPKKPQNLYVVHQKSNKMKKWNYFFDIQLYYRLHPNDDFFAWKHYKVKRC</sequence>
<dbReference type="Proteomes" id="UP000288716">
    <property type="component" value="Unassembled WGS sequence"/>
</dbReference>
<dbReference type="InterPro" id="IPR032675">
    <property type="entry name" value="LRR_dom_sf"/>
</dbReference>
<organism evidence="2 3">
    <name type="scientific">Leptotrombidium deliense</name>
    <dbReference type="NCBI Taxonomy" id="299467"/>
    <lineage>
        <taxon>Eukaryota</taxon>
        <taxon>Metazoa</taxon>
        <taxon>Ecdysozoa</taxon>
        <taxon>Arthropoda</taxon>
        <taxon>Chelicerata</taxon>
        <taxon>Arachnida</taxon>
        <taxon>Acari</taxon>
        <taxon>Acariformes</taxon>
        <taxon>Trombidiformes</taxon>
        <taxon>Prostigmata</taxon>
        <taxon>Anystina</taxon>
        <taxon>Parasitengona</taxon>
        <taxon>Trombiculoidea</taxon>
        <taxon>Trombiculidae</taxon>
        <taxon>Leptotrombidium</taxon>
    </lineage>
</organism>
<dbReference type="Pfam" id="PF00646">
    <property type="entry name" value="F-box"/>
    <property type="match status" value="1"/>
</dbReference>
<dbReference type="Gene3D" id="1.20.1280.50">
    <property type="match status" value="1"/>
</dbReference>
<dbReference type="STRING" id="299467.A0A443S832"/>
<dbReference type="InterPro" id="IPR001810">
    <property type="entry name" value="F-box_dom"/>
</dbReference>
<dbReference type="EMBL" id="NCKV01006082">
    <property type="protein sequence ID" value="RWS23667.1"/>
    <property type="molecule type" value="Genomic_DNA"/>
</dbReference>
<reference evidence="2 3" key="1">
    <citation type="journal article" date="2018" name="Gigascience">
        <title>Genomes of trombidid mites reveal novel predicted allergens and laterally-transferred genes associated with secondary metabolism.</title>
        <authorList>
            <person name="Dong X."/>
            <person name="Chaisiri K."/>
            <person name="Xia D."/>
            <person name="Armstrong S.D."/>
            <person name="Fang Y."/>
            <person name="Donnelly M.J."/>
            <person name="Kadowaki T."/>
            <person name="McGarry J.W."/>
            <person name="Darby A.C."/>
            <person name="Makepeace B.L."/>
        </authorList>
    </citation>
    <scope>NUCLEOTIDE SEQUENCE [LARGE SCALE GENOMIC DNA]</scope>
    <source>
        <strain evidence="2">UoL-UT</strain>
    </source>
</reference>
<dbReference type="SUPFAM" id="SSF81383">
    <property type="entry name" value="F-box domain"/>
    <property type="match status" value="1"/>
</dbReference>
<proteinExistence type="predicted"/>
<evidence type="ECO:0000259" key="1">
    <source>
        <dbReference type="PROSITE" id="PS50181"/>
    </source>
</evidence>
<dbReference type="GO" id="GO:0031146">
    <property type="term" value="P:SCF-dependent proteasomal ubiquitin-dependent protein catabolic process"/>
    <property type="evidence" value="ECO:0007669"/>
    <property type="project" value="TreeGrafter"/>
</dbReference>